<feature type="signal peptide" evidence="5">
    <location>
        <begin position="1"/>
        <end position="33"/>
    </location>
</feature>
<proteinExistence type="inferred from homology"/>
<dbReference type="InterPro" id="IPR024607">
    <property type="entry name" value="Sulfatase_CS"/>
</dbReference>
<dbReference type="Pfam" id="PF00884">
    <property type="entry name" value="Sulfatase"/>
    <property type="match status" value="1"/>
</dbReference>
<dbReference type="CDD" id="cd16145">
    <property type="entry name" value="ARS_like"/>
    <property type="match status" value="1"/>
</dbReference>
<dbReference type="EMBL" id="QKLU01000001">
    <property type="protein sequence ID" value="PYF77408.1"/>
    <property type="molecule type" value="Genomic_DNA"/>
</dbReference>
<keyword evidence="4" id="KW-0106">Calcium</keyword>
<dbReference type="AlphaFoldDB" id="A0A318UQQ7"/>
<dbReference type="PROSITE" id="PS00523">
    <property type="entry name" value="SULFATASE_1"/>
    <property type="match status" value="1"/>
</dbReference>
<organism evidence="7 8">
    <name type="scientific">Pedobacter nutrimenti</name>
    <dbReference type="NCBI Taxonomy" id="1241337"/>
    <lineage>
        <taxon>Bacteria</taxon>
        <taxon>Pseudomonadati</taxon>
        <taxon>Bacteroidota</taxon>
        <taxon>Sphingobacteriia</taxon>
        <taxon>Sphingobacteriales</taxon>
        <taxon>Sphingobacteriaceae</taxon>
        <taxon>Pedobacter</taxon>
    </lineage>
</organism>
<keyword evidence="5" id="KW-0732">Signal</keyword>
<keyword evidence="3" id="KW-0378">Hydrolase</keyword>
<evidence type="ECO:0000256" key="4">
    <source>
        <dbReference type="ARBA" id="ARBA00022837"/>
    </source>
</evidence>
<dbReference type="Gene3D" id="3.30.1120.10">
    <property type="match status" value="1"/>
</dbReference>
<gene>
    <name evidence="7" type="ORF">B0O44_101890</name>
</gene>
<dbReference type="Proteomes" id="UP000248198">
    <property type="component" value="Unassembled WGS sequence"/>
</dbReference>
<feature type="chain" id="PRO_5016451599" evidence="5">
    <location>
        <begin position="34"/>
        <end position="519"/>
    </location>
</feature>
<accession>A0A318UQQ7</accession>
<evidence type="ECO:0000256" key="2">
    <source>
        <dbReference type="ARBA" id="ARBA00022723"/>
    </source>
</evidence>
<dbReference type="InterPro" id="IPR050738">
    <property type="entry name" value="Sulfatase"/>
</dbReference>
<dbReference type="RefSeq" id="WP_245943585.1">
    <property type="nucleotide sequence ID" value="NZ_QKLU01000001.1"/>
</dbReference>
<reference evidence="7 8" key="1">
    <citation type="submission" date="2018-06" db="EMBL/GenBank/DDBJ databases">
        <title>Genomic Encyclopedia of Archaeal and Bacterial Type Strains, Phase II (KMG-II): from individual species to whole genera.</title>
        <authorList>
            <person name="Goeker M."/>
        </authorList>
    </citation>
    <scope>NUCLEOTIDE SEQUENCE [LARGE SCALE GENOMIC DNA]</scope>
    <source>
        <strain evidence="7 8">DSM 27372</strain>
    </source>
</reference>
<comment type="caution">
    <text evidence="7">The sequence shown here is derived from an EMBL/GenBank/DDBJ whole genome shotgun (WGS) entry which is preliminary data.</text>
</comment>
<dbReference type="PANTHER" id="PTHR42693:SF53">
    <property type="entry name" value="ENDO-4-O-SULFATASE"/>
    <property type="match status" value="1"/>
</dbReference>
<dbReference type="GO" id="GO:0046872">
    <property type="term" value="F:metal ion binding"/>
    <property type="evidence" value="ECO:0007669"/>
    <property type="project" value="UniProtKB-KW"/>
</dbReference>
<dbReference type="InterPro" id="IPR000917">
    <property type="entry name" value="Sulfatase_N"/>
</dbReference>
<evidence type="ECO:0000256" key="1">
    <source>
        <dbReference type="ARBA" id="ARBA00008779"/>
    </source>
</evidence>
<protein>
    <submittedName>
        <fullName evidence="7">Arylsulfatase A-like enzyme</fullName>
    </submittedName>
</protein>
<dbReference type="InterPro" id="IPR017850">
    <property type="entry name" value="Alkaline_phosphatase_core_sf"/>
</dbReference>
<evidence type="ECO:0000313" key="8">
    <source>
        <dbReference type="Proteomes" id="UP000248198"/>
    </source>
</evidence>
<keyword evidence="8" id="KW-1185">Reference proteome</keyword>
<evidence type="ECO:0000313" key="7">
    <source>
        <dbReference type="EMBL" id="PYF77408.1"/>
    </source>
</evidence>
<keyword evidence="2" id="KW-0479">Metal-binding</keyword>
<name>A0A318UQQ7_9SPHI</name>
<dbReference type="PANTHER" id="PTHR42693">
    <property type="entry name" value="ARYLSULFATASE FAMILY MEMBER"/>
    <property type="match status" value="1"/>
</dbReference>
<dbReference type="GO" id="GO:0004065">
    <property type="term" value="F:arylsulfatase activity"/>
    <property type="evidence" value="ECO:0007669"/>
    <property type="project" value="TreeGrafter"/>
</dbReference>
<comment type="similarity">
    <text evidence="1">Belongs to the sulfatase family.</text>
</comment>
<feature type="domain" description="Sulfatase N-terminal" evidence="6">
    <location>
        <begin position="45"/>
        <end position="400"/>
    </location>
</feature>
<evidence type="ECO:0000256" key="3">
    <source>
        <dbReference type="ARBA" id="ARBA00022801"/>
    </source>
</evidence>
<dbReference type="SUPFAM" id="SSF53649">
    <property type="entry name" value="Alkaline phosphatase-like"/>
    <property type="match status" value="1"/>
</dbReference>
<evidence type="ECO:0000259" key="6">
    <source>
        <dbReference type="Pfam" id="PF00884"/>
    </source>
</evidence>
<evidence type="ECO:0000256" key="5">
    <source>
        <dbReference type="SAM" id="SignalP"/>
    </source>
</evidence>
<dbReference type="Gene3D" id="3.40.720.10">
    <property type="entry name" value="Alkaline Phosphatase, subunit A"/>
    <property type="match status" value="1"/>
</dbReference>
<sequence length="519" mass="58335">MNKDLLCAPEKKIRVCLSLLAFMLLAFANASFAQKRAAKAVKKQPNIIYIYADDLGYAETGPYGQTKIKTPHLDRMAREGMKFTQHYSGAPVCAPARCMLMTGKNGGHAYIRGNYGMGGSRDEEEGGQMPLPEGTFTIPKMLKNAGYATGMIGKWGLGMNNSTGSPLKQGFDFYYGYLDQKQAQNYYPTHLWENDQQVPLNNSFFDINEKLDPARATDADFERFKGKEYAPDKMTSKGLAFIEQHRSGPFFLYMAYTLPHVSLQVPERYIQPYLGQFDEQPYYGQQGYAPCKYPLSTYAGMISYLDEQVGLVMDKIKQLGLDENTIILFSSDNGTTFNGGVQATFFKSVANLRGLKMDVFEGGIREPFIVRWPGKVPANTSSDLISAQFDMMPTFAELSGARAVHPDGISLLPTFLGKPAGQQNRPYLYFEYPEKGGQVAIRMGKWKAVKLNMQKQKKAEWQLFDLSRDISEQLNLAPAYPGLIRELEEIVKKEHQSAHINEWEFVDSKMKTNSASPKK</sequence>